<comment type="caution">
    <text evidence="1">The sequence shown here is derived from an EMBL/GenBank/DDBJ whole genome shotgun (WGS) entry which is preliminary data.</text>
</comment>
<evidence type="ECO:0000313" key="2">
    <source>
        <dbReference type="Proteomes" id="UP001060215"/>
    </source>
</evidence>
<protein>
    <submittedName>
        <fullName evidence="1">Uncharacterized protein</fullName>
    </submittedName>
</protein>
<organism evidence="1 2">
    <name type="scientific">Camellia lanceoleosa</name>
    <dbReference type="NCBI Taxonomy" id="1840588"/>
    <lineage>
        <taxon>Eukaryota</taxon>
        <taxon>Viridiplantae</taxon>
        <taxon>Streptophyta</taxon>
        <taxon>Embryophyta</taxon>
        <taxon>Tracheophyta</taxon>
        <taxon>Spermatophyta</taxon>
        <taxon>Magnoliopsida</taxon>
        <taxon>eudicotyledons</taxon>
        <taxon>Gunneridae</taxon>
        <taxon>Pentapetalae</taxon>
        <taxon>asterids</taxon>
        <taxon>Ericales</taxon>
        <taxon>Theaceae</taxon>
        <taxon>Camellia</taxon>
    </lineage>
</organism>
<dbReference type="EMBL" id="CM045769">
    <property type="protein sequence ID" value="KAI7995944.1"/>
    <property type="molecule type" value="Genomic_DNA"/>
</dbReference>
<reference evidence="1 2" key="1">
    <citation type="journal article" date="2022" name="Plant J.">
        <title>Chromosome-level genome of Camellia lanceoleosa provides a valuable resource for understanding genome evolution and self-incompatibility.</title>
        <authorList>
            <person name="Gong W."/>
            <person name="Xiao S."/>
            <person name="Wang L."/>
            <person name="Liao Z."/>
            <person name="Chang Y."/>
            <person name="Mo W."/>
            <person name="Hu G."/>
            <person name="Li W."/>
            <person name="Zhao G."/>
            <person name="Zhu H."/>
            <person name="Hu X."/>
            <person name="Ji K."/>
            <person name="Xiang X."/>
            <person name="Song Q."/>
            <person name="Yuan D."/>
            <person name="Jin S."/>
            <person name="Zhang L."/>
        </authorList>
    </citation>
    <scope>NUCLEOTIDE SEQUENCE [LARGE SCALE GENOMIC DNA]</scope>
    <source>
        <strain evidence="1">SQ_2022a</strain>
    </source>
</reference>
<gene>
    <name evidence="1" type="ORF">LOK49_LG11G00893</name>
</gene>
<evidence type="ECO:0000313" key="1">
    <source>
        <dbReference type="EMBL" id="KAI7995944.1"/>
    </source>
</evidence>
<proteinExistence type="predicted"/>
<name>A0ACC0G5U7_9ERIC</name>
<dbReference type="Proteomes" id="UP001060215">
    <property type="component" value="Chromosome 12"/>
</dbReference>
<accession>A0ACC0G5U7</accession>
<keyword evidence="2" id="KW-1185">Reference proteome</keyword>
<sequence length="192" mass="21761">MDKHFGLTTLNLNLNITSLNPQRSLKRYQKAAKKLIRGNKEQLQPTSTHSLRRPTRVDILLVLAVQAQECLSLLNQFQLLKLRNDTLFNSGHPNFDDLEDIVKTMIAFWAKNNLPGVQYRVHDFVHNLQQVRHCLSPVAGCVVPLLWSCYGKPSAGVFAVMNCCCWSYSCWFSCCWCLLSCVVTVCSSSVLL</sequence>